<proteinExistence type="predicted"/>
<feature type="domain" description="Rieske" evidence="6">
    <location>
        <begin position="64"/>
        <end position="161"/>
    </location>
</feature>
<evidence type="ECO:0000256" key="5">
    <source>
        <dbReference type="SAM" id="SignalP"/>
    </source>
</evidence>
<accession>A0ABW6D324</accession>
<evidence type="ECO:0000259" key="6">
    <source>
        <dbReference type="PROSITE" id="PS51296"/>
    </source>
</evidence>
<feature type="chain" id="PRO_5046598297" evidence="5">
    <location>
        <begin position="23"/>
        <end position="164"/>
    </location>
</feature>
<evidence type="ECO:0000313" key="7">
    <source>
        <dbReference type="EMBL" id="MFD3276616.1"/>
    </source>
</evidence>
<keyword evidence="8" id="KW-1185">Reference proteome</keyword>
<dbReference type="Pfam" id="PF00355">
    <property type="entry name" value="Rieske"/>
    <property type="match status" value="1"/>
</dbReference>
<keyword evidence="1" id="KW-0001">2Fe-2S</keyword>
<dbReference type="Gene3D" id="2.102.10.10">
    <property type="entry name" value="Rieske [2Fe-2S] iron-sulphur domain"/>
    <property type="match status" value="1"/>
</dbReference>
<dbReference type="PROSITE" id="PS51296">
    <property type="entry name" value="RIESKE"/>
    <property type="match status" value="1"/>
</dbReference>
<dbReference type="RefSeq" id="WP_377977062.1">
    <property type="nucleotide sequence ID" value="NZ_JBBKYA010000005.1"/>
</dbReference>
<keyword evidence="4" id="KW-0411">Iron-sulfur</keyword>
<dbReference type="Proteomes" id="UP001598114">
    <property type="component" value="Unassembled WGS sequence"/>
</dbReference>
<keyword evidence="5" id="KW-0732">Signal</keyword>
<keyword evidence="3" id="KW-0408">Iron</keyword>
<gene>
    <name evidence="7" type="ORF">SKC38_10290</name>
</gene>
<feature type="signal peptide" evidence="5">
    <location>
        <begin position="1"/>
        <end position="22"/>
    </location>
</feature>
<organism evidence="7 8">
    <name type="scientific">Aquirufa echingensis</name>
    <dbReference type="NCBI Taxonomy" id="3096516"/>
    <lineage>
        <taxon>Bacteria</taxon>
        <taxon>Pseudomonadati</taxon>
        <taxon>Bacteroidota</taxon>
        <taxon>Cytophagia</taxon>
        <taxon>Cytophagales</taxon>
        <taxon>Flectobacillaceae</taxon>
        <taxon>Aquirufa</taxon>
    </lineage>
</organism>
<reference evidence="7 8" key="1">
    <citation type="submission" date="2024-03" db="EMBL/GenBank/DDBJ databases">
        <title>Aquirufa genome sequencing.</title>
        <authorList>
            <person name="Pitt A."/>
            <person name="Hahn M.W."/>
        </authorList>
    </citation>
    <scope>NUCLEOTIDE SEQUENCE [LARGE SCALE GENOMIC DNA]</scope>
    <source>
        <strain evidence="7 8">PLAD-142S6K</strain>
    </source>
</reference>
<dbReference type="EMBL" id="JBBKYA010000005">
    <property type="protein sequence ID" value="MFD3276616.1"/>
    <property type="molecule type" value="Genomic_DNA"/>
</dbReference>
<evidence type="ECO:0000256" key="1">
    <source>
        <dbReference type="ARBA" id="ARBA00022714"/>
    </source>
</evidence>
<dbReference type="SUPFAM" id="SSF50022">
    <property type="entry name" value="ISP domain"/>
    <property type="match status" value="1"/>
</dbReference>
<keyword evidence="2" id="KW-0479">Metal-binding</keyword>
<evidence type="ECO:0000313" key="8">
    <source>
        <dbReference type="Proteomes" id="UP001598114"/>
    </source>
</evidence>
<comment type="caution">
    <text evidence="7">The sequence shown here is derived from an EMBL/GenBank/DDBJ whole genome shotgun (WGS) entry which is preliminary data.</text>
</comment>
<dbReference type="InterPro" id="IPR017941">
    <property type="entry name" value="Rieske_2Fe-2S"/>
</dbReference>
<evidence type="ECO:0000256" key="4">
    <source>
        <dbReference type="ARBA" id="ARBA00023014"/>
    </source>
</evidence>
<evidence type="ECO:0000256" key="2">
    <source>
        <dbReference type="ARBA" id="ARBA00022723"/>
    </source>
</evidence>
<name>A0ABW6D324_9BACT</name>
<evidence type="ECO:0000256" key="3">
    <source>
        <dbReference type="ARBA" id="ARBA00023004"/>
    </source>
</evidence>
<protein>
    <submittedName>
        <fullName evidence="7">Rieske 2Fe-2S domain-containing protein</fullName>
    </submittedName>
</protein>
<dbReference type="InterPro" id="IPR036922">
    <property type="entry name" value="Rieske_2Fe-2S_sf"/>
</dbReference>
<sequence>MKRRDFVQYLCPSMAVLTLANACVQADEPVMVLSTSEIQEFERVSTKYNDEGYFQEGNQVFVNLSNPAYSKLGNNLGYVNILDAGVLLLRTDEKTLKAFSNCCPHQGIRGAWDLVNGRFRCDNHGNSYNVNEVNVVSCSSNSVSGGLQRFQVLAYQNYLKITKG</sequence>